<proteinExistence type="inferred from homology"/>
<keyword evidence="3" id="KW-0815">Transposition</keyword>
<reference evidence="6 7" key="1">
    <citation type="submission" date="2018-06" db="EMBL/GenBank/DDBJ databases">
        <authorList>
            <consortium name="Pathogen Informatics"/>
            <person name="Doyle S."/>
        </authorList>
    </citation>
    <scope>NUCLEOTIDE SEQUENCE [LARGE SCALE GENOMIC DNA]</scope>
    <source>
        <strain evidence="6 7">NCTC13148</strain>
    </source>
</reference>
<gene>
    <name evidence="6" type="primary">insA_10</name>
    <name evidence="6" type="ORF">NCTC13148_05150</name>
</gene>
<organism evidence="6 7">
    <name type="scientific">Escherichia coli</name>
    <dbReference type="NCBI Taxonomy" id="562"/>
    <lineage>
        <taxon>Bacteria</taxon>
        <taxon>Pseudomonadati</taxon>
        <taxon>Pseudomonadota</taxon>
        <taxon>Gammaproteobacteria</taxon>
        <taxon>Enterobacterales</taxon>
        <taxon>Enterobacteriaceae</taxon>
        <taxon>Escherichia</taxon>
    </lineage>
</organism>
<dbReference type="InterPro" id="IPR005063">
    <property type="entry name" value="Transposase_27"/>
</dbReference>
<dbReference type="Pfam" id="PF03400">
    <property type="entry name" value="DDE_Tnp_IS1"/>
    <property type="match status" value="1"/>
</dbReference>
<dbReference type="NCBIfam" id="NF033558">
    <property type="entry name" value="transpos_IS1"/>
    <property type="match status" value="1"/>
</dbReference>
<comment type="function">
    <text evidence="1">Absolutely required for transposition of IS1.</text>
</comment>
<comment type="similarity">
    <text evidence="2">Belongs to the transposase 27 family.</text>
</comment>
<dbReference type="InterPro" id="IPR024431">
    <property type="entry name" value="InsA_HTH_dom"/>
</dbReference>
<feature type="domain" description="Insertion element IS1 protein InsA helix-turn-helix" evidence="5">
    <location>
        <begin position="59"/>
        <end position="96"/>
    </location>
</feature>
<evidence type="ECO:0000259" key="5">
    <source>
        <dbReference type="Pfam" id="PF12759"/>
    </source>
</evidence>
<dbReference type="GO" id="GO:0004803">
    <property type="term" value="F:transposase activity"/>
    <property type="evidence" value="ECO:0007669"/>
    <property type="project" value="InterPro"/>
</dbReference>
<evidence type="ECO:0000256" key="3">
    <source>
        <dbReference type="ARBA" id="ARBA00022578"/>
    </source>
</evidence>
<dbReference type="PANTHER" id="PTHR33293">
    <property type="entry name" value="INSERTION ELEMENT IS1 1 PROTEIN INSB-RELATED"/>
    <property type="match status" value="1"/>
</dbReference>
<dbReference type="Pfam" id="PF12759">
    <property type="entry name" value="HTH_Tnp_IS1"/>
    <property type="match status" value="1"/>
</dbReference>
<evidence type="ECO:0000313" key="6">
    <source>
        <dbReference type="EMBL" id="STL93788.1"/>
    </source>
</evidence>
<name>A0A377CIU9_ECOLX</name>
<dbReference type="AlphaFoldDB" id="A0A377CIU9"/>
<keyword evidence="4" id="KW-0233">DNA recombination</keyword>
<evidence type="ECO:0000313" key="7">
    <source>
        <dbReference type="Proteomes" id="UP000254255"/>
    </source>
</evidence>
<evidence type="ECO:0000256" key="1">
    <source>
        <dbReference type="ARBA" id="ARBA00004091"/>
    </source>
</evidence>
<accession>A0A377CIU9</accession>
<dbReference type="GO" id="GO:0006313">
    <property type="term" value="P:DNA transposition"/>
    <property type="evidence" value="ECO:0007669"/>
    <property type="project" value="InterPro"/>
</dbReference>
<dbReference type="Proteomes" id="UP000254255">
    <property type="component" value="Unassembled WGS sequence"/>
</dbReference>
<sequence>MYDGVFEVLQWLLFLSAVPPVQLLTGWCVTAKALPDISAISALTAVKHGNCSSLTPLLKPGTHQKIIDMAMNGVGCRATARIMGVGLNTIFRHLKKLRPQSVTSRIQPGSDVIVCAEMDEQWGYVGAKSRQRWLFYAYDRLRKTVVAHVFGERTMATLGRLMSLLSSFDV</sequence>
<dbReference type="PANTHER" id="PTHR33293:SF1">
    <property type="entry name" value="INSERTION ELEMENT IS1 1 PROTEIN INSB-RELATED"/>
    <property type="match status" value="1"/>
</dbReference>
<evidence type="ECO:0000256" key="2">
    <source>
        <dbReference type="ARBA" id="ARBA00008841"/>
    </source>
</evidence>
<dbReference type="EMBL" id="UGET01000004">
    <property type="protein sequence ID" value="STL93788.1"/>
    <property type="molecule type" value="Genomic_DNA"/>
</dbReference>
<evidence type="ECO:0000256" key="4">
    <source>
        <dbReference type="ARBA" id="ARBA00023172"/>
    </source>
</evidence>
<protein>
    <submittedName>
        <fullName evidence="6">IS1 transposase</fullName>
    </submittedName>
</protein>
<dbReference type="InterPro" id="IPR051354">
    <property type="entry name" value="Transposase_27_IS1"/>
</dbReference>
<dbReference type="GO" id="GO:0003677">
    <property type="term" value="F:DNA binding"/>
    <property type="evidence" value="ECO:0007669"/>
    <property type="project" value="InterPro"/>
</dbReference>